<dbReference type="RefSeq" id="WP_065993698.1">
    <property type="nucleotide sequence ID" value="NZ_CP029397.2"/>
</dbReference>
<keyword evidence="1" id="KW-0238">DNA-binding</keyword>
<evidence type="ECO:0000313" key="2">
    <source>
        <dbReference type="Proteomes" id="UP000245977"/>
    </source>
</evidence>
<evidence type="ECO:0000313" key="1">
    <source>
        <dbReference type="EMBL" id="AWL28201.1"/>
    </source>
</evidence>
<dbReference type="STRING" id="1871111.GCA_001704615_02948"/>
<gene>
    <name evidence="1" type="ORF">DJ533_06225</name>
</gene>
<dbReference type="GO" id="GO:0003677">
    <property type="term" value="F:DNA binding"/>
    <property type="evidence" value="ECO:0007669"/>
    <property type="project" value="UniProtKB-KW"/>
</dbReference>
<accession>A0A2S2FB54</accession>
<dbReference type="Proteomes" id="UP000245977">
    <property type="component" value="Chromosome"/>
</dbReference>
<dbReference type="EMBL" id="CP029397">
    <property type="protein sequence ID" value="AWL28201.1"/>
    <property type="molecule type" value="Genomic_DNA"/>
</dbReference>
<protein>
    <submittedName>
        <fullName evidence="1">DNA-binding protein</fullName>
    </submittedName>
</protein>
<proteinExistence type="predicted"/>
<organism evidence="1 2">
    <name type="scientific">Acinetobacter defluvii</name>
    <dbReference type="NCBI Taxonomy" id="1871111"/>
    <lineage>
        <taxon>Bacteria</taxon>
        <taxon>Pseudomonadati</taxon>
        <taxon>Pseudomonadota</taxon>
        <taxon>Gammaproteobacteria</taxon>
        <taxon>Moraxellales</taxon>
        <taxon>Moraxellaceae</taxon>
        <taxon>Acinetobacter</taxon>
    </lineage>
</organism>
<dbReference type="OrthoDB" id="5679056at2"/>
<dbReference type="KEGG" id="adv:DJ533_06225"/>
<sequence>MTKTRYQIKKEFEQSEMSVSDWSLKHNFSRDLVYRILNTNRLPQRGESRRIAVALGLILEEKEK</sequence>
<reference evidence="1" key="1">
    <citation type="submission" date="2019-08" db="EMBL/GenBank/DDBJ databases">
        <title>The complete genome of Acinetobacter defluvii strain WCHAD010030.</title>
        <authorList>
            <person name="Hu Y."/>
            <person name="Qin J."/>
            <person name="Feng Y."/>
            <person name="Zong Z."/>
        </authorList>
    </citation>
    <scope>NUCLEOTIDE SEQUENCE</scope>
    <source>
        <strain evidence="1">WCHA30</strain>
    </source>
</reference>
<name>A0A2S2FB54_9GAMM</name>
<dbReference type="NCBIfam" id="TIGR04111">
    <property type="entry name" value="BcepMu_gp16"/>
    <property type="match status" value="1"/>
</dbReference>
<dbReference type="AlphaFoldDB" id="A0A2S2FB54"/>
<dbReference type="InterPro" id="IPR026365">
    <property type="entry name" value="BcepMu_gp16"/>
</dbReference>
<keyword evidence="2" id="KW-1185">Reference proteome</keyword>